<keyword evidence="3" id="KW-1185">Reference proteome</keyword>
<feature type="compositionally biased region" description="Low complexity" evidence="1">
    <location>
        <begin position="94"/>
        <end position="117"/>
    </location>
</feature>
<dbReference type="AlphaFoldDB" id="L9ZN99"/>
<evidence type="ECO:0000313" key="2">
    <source>
        <dbReference type="EMBL" id="ELY87854.1"/>
    </source>
</evidence>
<accession>L9ZN99</accession>
<dbReference type="EMBL" id="AOIM01000041">
    <property type="protein sequence ID" value="ELY87854.1"/>
    <property type="molecule type" value="Genomic_DNA"/>
</dbReference>
<reference evidence="2 3" key="1">
    <citation type="journal article" date="2014" name="PLoS Genet.">
        <title>Phylogenetically driven sequencing of extremely halophilic archaea reveals strategies for static and dynamic osmo-response.</title>
        <authorList>
            <person name="Becker E.A."/>
            <person name="Seitzer P.M."/>
            <person name="Tritt A."/>
            <person name="Larsen D."/>
            <person name="Krusor M."/>
            <person name="Yao A.I."/>
            <person name="Wu D."/>
            <person name="Madern D."/>
            <person name="Eisen J.A."/>
            <person name="Darling A.E."/>
            <person name="Facciotti M.T."/>
        </authorList>
    </citation>
    <scope>NUCLEOTIDE SEQUENCE [LARGE SCALE GENOMIC DNA]</scope>
    <source>
        <strain evidence="2 3">JCM 10989</strain>
    </source>
</reference>
<evidence type="ECO:0000256" key="1">
    <source>
        <dbReference type="SAM" id="MobiDB-lite"/>
    </source>
</evidence>
<protein>
    <submittedName>
        <fullName evidence="2">Uncharacterized protein</fullName>
    </submittedName>
</protein>
<feature type="region of interest" description="Disordered" evidence="1">
    <location>
        <begin position="37"/>
        <end position="57"/>
    </location>
</feature>
<feature type="region of interest" description="Disordered" evidence="1">
    <location>
        <begin position="85"/>
        <end position="127"/>
    </location>
</feature>
<comment type="caution">
    <text evidence="2">The sequence shown here is derived from an EMBL/GenBank/DDBJ whole genome shotgun (WGS) entry which is preliminary data.</text>
</comment>
<sequence>MAFGSATLDLIFRFEPEPCCDRIETGDCFGLVLPLAGETKSVTERDPTPPQPPAALDDELVEALESHDSETLLSAAEYALSLAEWTESAPADGESSSSSTSPSTSQHPSPESSSESPPSVPDRAAVSVVEIAGDRYRYYQWREDDEIKSETERLADE</sequence>
<dbReference type="Proteomes" id="UP000011519">
    <property type="component" value="Unassembled WGS sequence"/>
</dbReference>
<name>L9ZN99_9EURY</name>
<dbReference type="PATRIC" id="fig|1227493.4.peg.3660"/>
<evidence type="ECO:0000313" key="3">
    <source>
        <dbReference type="Proteomes" id="UP000011519"/>
    </source>
</evidence>
<gene>
    <name evidence="2" type="ORF">C483_18193</name>
</gene>
<organism evidence="2 3">
    <name type="scientific">Natrialba hulunbeirensis JCM 10989</name>
    <dbReference type="NCBI Taxonomy" id="1227493"/>
    <lineage>
        <taxon>Archaea</taxon>
        <taxon>Methanobacteriati</taxon>
        <taxon>Methanobacteriota</taxon>
        <taxon>Stenosarchaea group</taxon>
        <taxon>Halobacteria</taxon>
        <taxon>Halobacteriales</taxon>
        <taxon>Natrialbaceae</taxon>
        <taxon>Natrialba</taxon>
    </lineage>
</organism>
<proteinExistence type="predicted"/>